<evidence type="ECO:0000259" key="2">
    <source>
        <dbReference type="Pfam" id="PF12728"/>
    </source>
</evidence>
<sequence length="90" mass="9997">MSRTSPTLPRSDSQRSQVGSTTRPERVDSASELISTKQAANRLKISPNTLRKYVALGLIPAHQVGLRLLKFDPNDVDRLVRRIDNRTASA</sequence>
<dbReference type="InterPro" id="IPR009061">
    <property type="entry name" value="DNA-bd_dom_put_sf"/>
</dbReference>
<dbReference type="Gene3D" id="1.10.1660.10">
    <property type="match status" value="1"/>
</dbReference>
<dbReference type="EMBL" id="OY726397">
    <property type="protein sequence ID" value="CAJ1498899.1"/>
    <property type="molecule type" value="Genomic_DNA"/>
</dbReference>
<dbReference type="InterPro" id="IPR041657">
    <property type="entry name" value="HTH_17"/>
</dbReference>
<evidence type="ECO:0000256" key="1">
    <source>
        <dbReference type="SAM" id="MobiDB-lite"/>
    </source>
</evidence>
<organism evidence="3 4">
    <name type="scientific">[Mycobacterium] burgundiense</name>
    <dbReference type="NCBI Taxonomy" id="3064286"/>
    <lineage>
        <taxon>Bacteria</taxon>
        <taxon>Bacillati</taxon>
        <taxon>Actinomycetota</taxon>
        <taxon>Actinomycetes</taxon>
        <taxon>Mycobacteriales</taxon>
        <taxon>Mycobacteriaceae</taxon>
        <taxon>Mycolicibacterium</taxon>
    </lineage>
</organism>
<accession>A0ABM9LH60</accession>
<evidence type="ECO:0000313" key="3">
    <source>
        <dbReference type="EMBL" id="CAJ1498899.1"/>
    </source>
</evidence>
<dbReference type="InterPro" id="IPR010093">
    <property type="entry name" value="SinI_DNA-bd"/>
</dbReference>
<name>A0ABM9LH60_9MYCO</name>
<dbReference type="SUPFAM" id="SSF46955">
    <property type="entry name" value="Putative DNA-binding domain"/>
    <property type="match status" value="1"/>
</dbReference>
<proteinExistence type="predicted"/>
<protein>
    <submittedName>
        <fullName evidence="3">Helix-turn-helix domain-containing protein</fullName>
    </submittedName>
</protein>
<dbReference type="RefSeq" id="WP_308481530.1">
    <property type="nucleotide sequence ID" value="NZ_OY726397.1"/>
</dbReference>
<dbReference type="NCBIfam" id="TIGR01764">
    <property type="entry name" value="excise"/>
    <property type="match status" value="1"/>
</dbReference>
<feature type="domain" description="Helix-turn-helix" evidence="2">
    <location>
        <begin position="34"/>
        <end position="82"/>
    </location>
</feature>
<feature type="compositionally biased region" description="Polar residues" evidence="1">
    <location>
        <begin position="1"/>
        <end position="22"/>
    </location>
</feature>
<feature type="region of interest" description="Disordered" evidence="1">
    <location>
        <begin position="1"/>
        <end position="33"/>
    </location>
</feature>
<reference evidence="3 4" key="1">
    <citation type="submission" date="2023-08" db="EMBL/GenBank/DDBJ databases">
        <authorList>
            <person name="Folkvardsen B D."/>
            <person name="Norman A."/>
        </authorList>
    </citation>
    <scope>NUCLEOTIDE SEQUENCE [LARGE SCALE GENOMIC DNA]</scope>
    <source>
        <strain evidence="3 4">Mu0053</strain>
    </source>
</reference>
<evidence type="ECO:0000313" key="4">
    <source>
        <dbReference type="Proteomes" id="UP001190465"/>
    </source>
</evidence>
<dbReference type="Proteomes" id="UP001190465">
    <property type="component" value="Chromosome"/>
</dbReference>
<gene>
    <name evidence="3" type="ORF">MU0053_001273</name>
</gene>
<keyword evidence="4" id="KW-1185">Reference proteome</keyword>
<dbReference type="Pfam" id="PF12728">
    <property type="entry name" value="HTH_17"/>
    <property type="match status" value="1"/>
</dbReference>